<name>A0A346Y4L7_9ACTN</name>
<reference evidence="1 2" key="1">
    <citation type="submission" date="2018-09" db="EMBL/GenBank/DDBJ databases">
        <title>Complete genome sequence of Euzebya sp. DY32-46 isolated from seawater of Pacific Ocean.</title>
        <authorList>
            <person name="Xu L."/>
            <person name="Wu Y.-H."/>
            <person name="Xu X.-W."/>
        </authorList>
    </citation>
    <scope>NUCLEOTIDE SEQUENCE [LARGE SCALE GENOMIC DNA]</scope>
    <source>
        <strain evidence="1 2">DY32-46</strain>
    </source>
</reference>
<dbReference type="InterPro" id="IPR010451">
    <property type="entry name" value="Acetoacetate_decarboxylase"/>
</dbReference>
<proteinExistence type="predicted"/>
<keyword evidence="2" id="KW-1185">Reference proteome</keyword>
<dbReference type="EMBL" id="CP031165">
    <property type="protein sequence ID" value="AXV09414.1"/>
    <property type="molecule type" value="Genomic_DNA"/>
</dbReference>
<dbReference type="GO" id="GO:0016829">
    <property type="term" value="F:lyase activity"/>
    <property type="evidence" value="ECO:0007669"/>
    <property type="project" value="InterPro"/>
</dbReference>
<dbReference type="Pfam" id="PF06314">
    <property type="entry name" value="ADC"/>
    <property type="match status" value="1"/>
</dbReference>
<evidence type="ECO:0000313" key="1">
    <source>
        <dbReference type="EMBL" id="AXV09414.1"/>
    </source>
</evidence>
<evidence type="ECO:0000313" key="2">
    <source>
        <dbReference type="Proteomes" id="UP000264006"/>
    </source>
</evidence>
<sequence length="206" mass="22150">MTTYPPEPWDLRGNGAITVWHVDHDRLPILPKGTRPLTVAGRAVVATAFVRYDERGLMGYHELLAAVVVRHGLRPALSITDIWVDSEVSMAGGRGLWGIPKQMATFDVGYRSWSAETPEGVAATAEVEPTGGPDLRLPITLPGRVVQTLAGRTVASRIRAGGRVRRARATWDVPADGPLGWLAGASPMVHVLAPDFAMAFGSGTRR</sequence>
<evidence type="ECO:0008006" key="3">
    <source>
        <dbReference type="Google" id="ProtNLM"/>
    </source>
</evidence>
<dbReference type="Gene3D" id="2.40.400.10">
    <property type="entry name" value="Acetoacetate decarboxylase-like"/>
    <property type="match status" value="1"/>
</dbReference>
<dbReference type="SUPFAM" id="SSF160104">
    <property type="entry name" value="Acetoacetate decarboxylase-like"/>
    <property type="match status" value="1"/>
</dbReference>
<dbReference type="Proteomes" id="UP000264006">
    <property type="component" value="Chromosome"/>
</dbReference>
<protein>
    <recommendedName>
        <fullName evidence="3">Acetoacetate decarboxylase</fullName>
    </recommendedName>
</protein>
<organism evidence="1 2">
    <name type="scientific">Euzebya pacifica</name>
    <dbReference type="NCBI Taxonomy" id="1608957"/>
    <lineage>
        <taxon>Bacteria</taxon>
        <taxon>Bacillati</taxon>
        <taxon>Actinomycetota</taxon>
        <taxon>Nitriliruptoria</taxon>
        <taxon>Euzebyales</taxon>
    </lineage>
</organism>
<gene>
    <name evidence="1" type="ORF">DVS28_a4753</name>
</gene>
<dbReference type="KEGG" id="euz:DVS28_a4753"/>
<dbReference type="AlphaFoldDB" id="A0A346Y4L7"/>
<dbReference type="OrthoDB" id="834556at2"/>
<dbReference type="InterPro" id="IPR023375">
    <property type="entry name" value="ADC_dom_sf"/>
</dbReference>
<accession>A0A346Y4L7</accession>
<dbReference type="RefSeq" id="WP_114593598.1">
    <property type="nucleotide sequence ID" value="NZ_CP031165.1"/>
</dbReference>